<dbReference type="KEGG" id="bgg:CFK41_15700"/>
<proteinExistence type="inferred from homology"/>
<accession>A0A291H0S7</accession>
<dbReference type="PANTHER" id="PTHR33452">
    <property type="entry name" value="OXIDOREDUCTASE CATD-RELATED"/>
    <property type="match status" value="1"/>
</dbReference>
<protein>
    <recommendedName>
        <fullName evidence="10">DoxX family protein</fullName>
    </recommendedName>
</protein>
<comment type="similarity">
    <text evidence="2">Belongs to the DoxX family.</text>
</comment>
<evidence type="ECO:0000256" key="3">
    <source>
        <dbReference type="ARBA" id="ARBA00022475"/>
    </source>
</evidence>
<keyword evidence="3" id="KW-1003">Cell membrane</keyword>
<keyword evidence="6 7" id="KW-0472">Membrane</keyword>
<evidence type="ECO:0000256" key="1">
    <source>
        <dbReference type="ARBA" id="ARBA00004651"/>
    </source>
</evidence>
<feature type="transmembrane region" description="Helical" evidence="7">
    <location>
        <begin position="51"/>
        <end position="73"/>
    </location>
</feature>
<dbReference type="AlphaFoldDB" id="A0A291H0S7"/>
<dbReference type="InterPro" id="IPR032808">
    <property type="entry name" value="DoxX"/>
</dbReference>
<organism evidence="8 9">
    <name type="scientific">Brachybacterium ginsengisoli</name>
    <dbReference type="NCBI Taxonomy" id="1331682"/>
    <lineage>
        <taxon>Bacteria</taxon>
        <taxon>Bacillati</taxon>
        <taxon>Actinomycetota</taxon>
        <taxon>Actinomycetes</taxon>
        <taxon>Micrococcales</taxon>
        <taxon>Dermabacteraceae</taxon>
        <taxon>Brachybacterium</taxon>
    </lineage>
</organism>
<reference evidence="8 9" key="1">
    <citation type="journal article" date="2014" name="Int. J. Syst. Evol. Microbiol.">
        <title>Brachybacterium ginsengisoli sp. nov., isolated from soil of a ginseng field.</title>
        <authorList>
            <person name="Hoang V.A."/>
            <person name="Kim Y.J."/>
            <person name="Nguyen N.L."/>
            <person name="Yang D.C."/>
        </authorList>
    </citation>
    <scope>NUCLEOTIDE SEQUENCE [LARGE SCALE GENOMIC DNA]</scope>
    <source>
        <strain evidence="8 9">DCY80</strain>
    </source>
</reference>
<evidence type="ECO:0008006" key="10">
    <source>
        <dbReference type="Google" id="ProtNLM"/>
    </source>
</evidence>
<evidence type="ECO:0000256" key="7">
    <source>
        <dbReference type="SAM" id="Phobius"/>
    </source>
</evidence>
<keyword evidence="5 7" id="KW-1133">Transmembrane helix</keyword>
<gene>
    <name evidence="8" type="ORF">CFK41_15700</name>
</gene>
<dbReference type="InterPro" id="IPR051907">
    <property type="entry name" value="DoxX-like_oxidoreductase"/>
</dbReference>
<dbReference type="RefSeq" id="WP_096800523.1">
    <property type="nucleotide sequence ID" value="NZ_CP023564.1"/>
</dbReference>
<dbReference type="OrthoDB" id="1122432at2"/>
<evidence type="ECO:0000256" key="5">
    <source>
        <dbReference type="ARBA" id="ARBA00022989"/>
    </source>
</evidence>
<keyword evidence="9" id="KW-1185">Reference proteome</keyword>
<evidence type="ECO:0000256" key="6">
    <source>
        <dbReference type="ARBA" id="ARBA00023136"/>
    </source>
</evidence>
<dbReference type="EMBL" id="CP023564">
    <property type="protein sequence ID" value="ATG56063.1"/>
    <property type="molecule type" value="Genomic_DNA"/>
</dbReference>
<feature type="transmembrane region" description="Helical" evidence="7">
    <location>
        <begin position="12"/>
        <end position="31"/>
    </location>
</feature>
<feature type="transmembrane region" description="Helical" evidence="7">
    <location>
        <begin position="80"/>
        <end position="100"/>
    </location>
</feature>
<sequence>MALHRTAGPVRDIGLLIARVVLGAIFLAHGYQKVVQFGLPGVTESFRGMGVPAAEIAGPIVAYAELVGGALLVLGALTTIVGLVLAIDMAVAAVLVHLPAGIFIDNGGWELVGALGAGALALAAMGAGRYSVDRLLRGGKRRGRSGSTSTHAAGVTD</sequence>
<feature type="transmembrane region" description="Helical" evidence="7">
    <location>
        <begin position="112"/>
        <end position="132"/>
    </location>
</feature>
<keyword evidence="4 7" id="KW-0812">Transmembrane</keyword>
<evidence type="ECO:0000256" key="4">
    <source>
        <dbReference type="ARBA" id="ARBA00022692"/>
    </source>
</evidence>
<evidence type="ECO:0000313" key="8">
    <source>
        <dbReference type="EMBL" id="ATG56063.1"/>
    </source>
</evidence>
<comment type="subcellular location">
    <subcellularLocation>
        <location evidence="1">Cell membrane</location>
        <topology evidence="1">Multi-pass membrane protein</topology>
    </subcellularLocation>
</comment>
<name>A0A291H0S7_9MICO</name>
<dbReference type="Pfam" id="PF07681">
    <property type="entry name" value="DoxX"/>
    <property type="match status" value="1"/>
</dbReference>
<dbReference type="GO" id="GO:0005886">
    <property type="term" value="C:plasma membrane"/>
    <property type="evidence" value="ECO:0007669"/>
    <property type="project" value="UniProtKB-SubCell"/>
</dbReference>
<evidence type="ECO:0000313" key="9">
    <source>
        <dbReference type="Proteomes" id="UP000217889"/>
    </source>
</evidence>
<dbReference type="PANTHER" id="PTHR33452:SF1">
    <property type="entry name" value="INNER MEMBRANE PROTEIN YPHA-RELATED"/>
    <property type="match status" value="1"/>
</dbReference>
<evidence type="ECO:0000256" key="2">
    <source>
        <dbReference type="ARBA" id="ARBA00006679"/>
    </source>
</evidence>
<dbReference type="Proteomes" id="UP000217889">
    <property type="component" value="Chromosome"/>
</dbReference>